<evidence type="ECO:0000256" key="6">
    <source>
        <dbReference type="SAM" id="Phobius"/>
    </source>
</evidence>
<evidence type="ECO:0000256" key="4">
    <source>
        <dbReference type="ARBA" id="ARBA00022553"/>
    </source>
</evidence>
<keyword evidence="6" id="KW-0812">Transmembrane</keyword>
<reference evidence="7" key="1">
    <citation type="journal article" date="2015" name="PLoS Negl. Trop. Dis.">
        <title>Deep Sequencing Analysis of the Ixodes ricinus Haemocytome.</title>
        <authorList>
            <person name="Kotsyfakis M."/>
            <person name="Kopacek P."/>
            <person name="Franta Z."/>
            <person name="Pedra J.H."/>
            <person name="Ribeiro J.M."/>
        </authorList>
    </citation>
    <scope>NUCLEOTIDE SEQUENCE</scope>
</reference>
<dbReference type="GO" id="GO:0005737">
    <property type="term" value="C:cytoplasm"/>
    <property type="evidence" value="ECO:0007669"/>
    <property type="project" value="UniProtKB-SubCell"/>
</dbReference>
<organism evidence="7">
    <name type="scientific">Ixodes ricinus</name>
    <name type="common">Common tick</name>
    <name type="synonym">Acarus ricinus</name>
    <dbReference type="NCBI Taxonomy" id="34613"/>
    <lineage>
        <taxon>Eukaryota</taxon>
        <taxon>Metazoa</taxon>
        <taxon>Ecdysozoa</taxon>
        <taxon>Arthropoda</taxon>
        <taxon>Chelicerata</taxon>
        <taxon>Arachnida</taxon>
        <taxon>Acari</taxon>
        <taxon>Parasitiformes</taxon>
        <taxon>Ixodida</taxon>
        <taxon>Ixodoidea</taxon>
        <taxon>Ixodidae</taxon>
        <taxon>Ixodinae</taxon>
        <taxon>Ixodes</taxon>
    </lineage>
</organism>
<sequence>LGSLMRDLDSDPFFGGPLESVRQMEAMMEGMMSPLGPMLGAFPGLAPLGAPRRSASQALLPTFASGGFGSGLFPSVDDMFANIGRLSQDPSCHSFSSSSVMTVTTDGQGRPQVYQASQSTRTAPGGVKETRRSLQDSRSGVQELTIGHHLDERAHIVGRKRNQRTGHEDHNVQFINLDEEEAETFNHEWQQRAQRGMPRPHSMYAALPGRDSSSPLAITARGDGRSPTLRRRTPDQPASGRGGLGALGPPAQAPDQVQAAPAPRDQHVKRSFPAGGEGDACRHSLPPPPSSPPEARDRNSVAEDGIRGHSVITSHQTPRKPTMTNQQCWQIFFFFTVPSLLWFWLPVSFFLYV</sequence>
<keyword evidence="6" id="KW-0472">Membrane</keyword>
<evidence type="ECO:0000256" key="1">
    <source>
        <dbReference type="ARBA" id="ARBA00004496"/>
    </source>
</evidence>
<protein>
    <submittedName>
        <fullName evidence="7">Putative conserved plasma membrane protein</fullName>
    </submittedName>
</protein>
<keyword evidence="4" id="KW-0597">Phosphoprotein</keyword>
<feature type="compositionally biased region" description="Basic and acidic residues" evidence="5">
    <location>
        <begin position="294"/>
        <end position="307"/>
    </location>
</feature>
<feature type="region of interest" description="Disordered" evidence="5">
    <location>
        <begin position="192"/>
        <end position="321"/>
    </location>
</feature>
<feature type="region of interest" description="Disordered" evidence="5">
    <location>
        <begin position="94"/>
        <end position="140"/>
    </location>
</feature>
<evidence type="ECO:0000313" key="7">
    <source>
        <dbReference type="EMBL" id="JAC94362.1"/>
    </source>
</evidence>
<name>A0A090XBJ9_IXORI</name>
<dbReference type="InterPro" id="IPR019376">
    <property type="entry name" value="Myeloid_leukemia_factor"/>
</dbReference>
<evidence type="ECO:0000256" key="2">
    <source>
        <dbReference type="ARBA" id="ARBA00008332"/>
    </source>
</evidence>
<feature type="transmembrane region" description="Helical" evidence="6">
    <location>
        <begin position="329"/>
        <end position="352"/>
    </location>
</feature>
<keyword evidence="6" id="KW-1133">Transmembrane helix</keyword>
<accession>A0A090XBJ9</accession>
<evidence type="ECO:0000256" key="5">
    <source>
        <dbReference type="SAM" id="MobiDB-lite"/>
    </source>
</evidence>
<dbReference type="Pfam" id="PF10248">
    <property type="entry name" value="Mlf1IP"/>
    <property type="match status" value="1"/>
</dbReference>
<comment type="similarity">
    <text evidence="2">Belongs to the MLF family.</text>
</comment>
<feature type="compositionally biased region" description="Low complexity" evidence="5">
    <location>
        <begin position="247"/>
        <end position="263"/>
    </location>
</feature>
<proteinExistence type="evidence at transcript level"/>
<dbReference type="AlphaFoldDB" id="A0A090XBJ9"/>
<dbReference type="EMBL" id="GBIH01000348">
    <property type="protein sequence ID" value="JAC94362.1"/>
    <property type="molecule type" value="mRNA"/>
</dbReference>
<keyword evidence="3" id="KW-0963">Cytoplasm</keyword>
<dbReference type="PANTHER" id="PTHR13105">
    <property type="entry name" value="MYELOID LEUKEMIA FACTOR"/>
    <property type="match status" value="1"/>
</dbReference>
<evidence type="ECO:0000256" key="3">
    <source>
        <dbReference type="ARBA" id="ARBA00022490"/>
    </source>
</evidence>
<comment type="subcellular location">
    <subcellularLocation>
        <location evidence="1">Cytoplasm</location>
    </subcellularLocation>
</comment>
<feature type="non-terminal residue" evidence="7">
    <location>
        <position position="1"/>
    </location>
</feature>